<dbReference type="EMBL" id="CP019062">
    <property type="protein sequence ID" value="AVF34867.1"/>
    <property type="molecule type" value="Genomic_DNA"/>
</dbReference>
<dbReference type="PROSITE" id="PS50011">
    <property type="entry name" value="PROTEIN_KINASE_DOM"/>
    <property type="match status" value="1"/>
</dbReference>
<dbReference type="RefSeq" id="WP_104922384.1">
    <property type="nucleotide sequence ID" value="NZ_CP019062.1"/>
</dbReference>
<protein>
    <recommendedName>
        <fullName evidence="1">Protein kinase domain-containing protein</fullName>
    </recommendedName>
</protein>
<dbReference type="KEGG" id="rox:BV494_07935"/>
<dbReference type="OrthoDB" id="3078735at2"/>
<sequence length="91" mass="10279">MKMATVNINNYVRVKLNEFGLSVMKSNREELQRMAPSLPDFTPPETDSEGYSKFQLWSLMETFGPVIHLGCEIPFDSEIQFTCDAVTEVAG</sequence>
<dbReference type="Proteomes" id="UP000239197">
    <property type="component" value="Chromosome"/>
</dbReference>
<proteinExistence type="predicted"/>
<name>A0A2L1UPN1_9GAMM</name>
<gene>
    <name evidence="2" type="ORF">BV494_07935</name>
</gene>
<dbReference type="InterPro" id="IPR000719">
    <property type="entry name" value="Prot_kinase_dom"/>
</dbReference>
<dbReference type="GO" id="GO:0005524">
    <property type="term" value="F:ATP binding"/>
    <property type="evidence" value="ECO:0007669"/>
    <property type="project" value="InterPro"/>
</dbReference>
<evidence type="ECO:0000313" key="3">
    <source>
        <dbReference type="Proteomes" id="UP000239197"/>
    </source>
</evidence>
<feature type="domain" description="Protein kinase" evidence="1">
    <location>
        <begin position="1"/>
        <end position="91"/>
    </location>
</feature>
<dbReference type="AlphaFoldDB" id="A0A2L1UPN1"/>
<organism evidence="2 3">
    <name type="scientific">Rahnella sikkimica</name>
    <dbReference type="NCBI Taxonomy" id="1805933"/>
    <lineage>
        <taxon>Bacteria</taxon>
        <taxon>Pseudomonadati</taxon>
        <taxon>Pseudomonadota</taxon>
        <taxon>Gammaproteobacteria</taxon>
        <taxon>Enterobacterales</taxon>
        <taxon>Yersiniaceae</taxon>
        <taxon>Rahnella</taxon>
    </lineage>
</organism>
<reference evidence="3" key="1">
    <citation type="submission" date="2017-01" db="EMBL/GenBank/DDBJ databases">
        <title>Genome sequence of Rouxiella sp. ERMR1:05.</title>
        <authorList>
            <person name="Kumar R."/>
            <person name="Singh D."/>
            <person name="Kumar S."/>
        </authorList>
    </citation>
    <scope>NUCLEOTIDE SEQUENCE [LARGE SCALE GENOMIC DNA]</scope>
    <source>
        <strain evidence="3">ERMR1:05</strain>
    </source>
</reference>
<evidence type="ECO:0000313" key="2">
    <source>
        <dbReference type="EMBL" id="AVF34867.1"/>
    </source>
</evidence>
<keyword evidence="3" id="KW-1185">Reference proteome</keyword>
<evidence type="ECO:0000259" key="1">
    <source>
        <dbReference type="PROSITE" id="PS50011"/>
    </source>
</evidence>
<dbReference type="GO" id="GO:0004672">
    <property type="term" value="F:protein kinase activity"/>
    <property type="evidence" value="ECO:0007669"/>
    <property type="project" value="InterPro"/>
</dbReference>
<accession>A0A2L1UPN1</accession>